<gene>
    <name evidence="1" type="ORF">DIATSA_LOCUS8862</name>
</gene>
<dbReference type="AlphaFoldDB" id="A0A9N9WHP8"/>
<reference evidence="1" key="1">
    <citation type="submission" date="2021-12" db="EMBL/GenBank/DDBJ databases">
        <authorList>
            <person name="King R."/>
        </authorList>
    </citation>
    <scope>NUCLEOTIDE SEQUENCE</scope>
</reference>
<keyword evidence="2" id="KW-1185">Reference proteome</keyword>
<protein>
    <submittedName>
        <fullName evidence="1">Uncharacterized protein</fullName>
    </submittedName>
</protein>
<dbReference type="OrthoDB" id="10263520at2759"/>
<evidence type="ECO:0000313" key="2">
    <source>
        <dbReference type="Proteomes" id="UP001153714"/>
    </source>
</evidence>
<evidence type="ECO:0000313" key="1">
    <source>
        <dbReference type="EMBL" id="CAG9791236.1"/>
    </source>
</evidence>
<organism evidence="1 2">
    <name type="scientific">Diatraea saccharalis</name>
    <name type="common">sugarcane borer</name>
    <dbReference type="NCBI Taxonomy" id="40085"/>
    <lineage>
        <taxon>Eukaryota</taxon>
        <taxon>Metazoa</taxon>
        <taxon>Ecdysozoa</taxon>
        <taxon>Arthropoda</taxon>
        <taxon>Hexapoda</taxon>
        <taxon>Insecta</taxon>
        <taxon>Pterygota</taxon>
        <taxon>Neoptera</taxon>
        <taxon>Endopterygota</taxon>
        <taxon>Lepidoptera</taxon>
        <taxon>Glossata</taxon>
        <taxon>Ditrysia</taxon>
        <taxon>Pyraloidea</taxon>
        <taxon>Crambidae</taxon>
        <taxon>Crambinae</taxon>
        <taxon>Diatraea</taxon>
    </lineage>
</organism>
<dbReference type="EMBL" id="OU893334">
    <property type="protein sequence ID" value="CAG9791236.1"/>
    <property type="molecule type" value="Genomic_DNA"/>
</dbReference>
<sequence>MSLPKFEDYTNETTNIEVFPTMLEYTFAWQEKKFSSWEMKWYSDLDNCTTDTQLNYYNMLNMSEYEPSKVFSYIHEDCYLPLPLDNVPKQCDIMNLTTCFSKLNLNKIDKMLNTDTSSTGELFRSQENIDSVAEKWMAMHIVFDNSEYDEDSNLIFKQEALLVSLFYNVIDKYLIISPDSNNLEMNAYTVETRSGIPLEHEYAIDIQFQDDEGCSDELLTFLKKLQKKWETKHKHLLNFSRPPLGKKLHYVSF</sequence>
<dbReference type="Proteomes" id="UP001153714">
    <property type="component" value="Chromosome 3"/>
</dbReference>
<accession>A0A9N9WHP8</accession>
<feature type="non-terminal residue" evidence="1">
    <location>
        <position position="253"/>
    </location>
</feature>
<reference evidence="1" key="2">
    <citation type="submission" date="2022-10" db="EMBL/GenBank/DDBJ databases">
        <authorList>
            <consortium name="ENA_rothamsted_submissions"/>
            <consortium name="culmorum"/>
            <person name="King R."/>
        </authorList>
    </citation>
    <scope>NUCLEOTIDE SEQUENCE</scope>
</reference>
<proteinExistence type="predicted"/>
<name>A0A9N9WHP8_9NEOP</name>